<evidence type="ECO:0000313" key="2">
    <source>
        <dbReference type="Proteomes" id="UP001153269"/>
    </source>
</evidence>
<dbReference type="AlphaFoldDB" id="A0A9N7UN58"/>
<comment type="caution">
    <text evidence="1">The sequence shown here is derived from an EMBL/GenBank/DDBJ whole genome shotgun (WGS) entry which is preliminary data.</text>
</comment>
<dbReference type="EMBL" id="CADEAL010001557">
    <property type="protein sequence ID" value="CAB1433364.1"/>
    <property type="molecule type" value="Genomic_DNA"/>
</dbReference>
<name>A0A9N7UN58_PLEPL</name>
<dbReference type="Proteomes" id="UP001153269">
    <property type="component" value="Unassembled WGS sequence"/>
</dbReference>
<reference evidence="1" key="1">
    <citation type="submission" date="2020-03" db="EMBL/GenBank/DDBJ databases">
        <authorList>
            <person name="Weist P."/>
        </authorList>
    </citation>
    <scope>NUCLEOTIDE SEQUENCE</scope>
</reference>
<gene>
    <name evidence="1" type="ORF">PLEPLA_LOCUS21454</name>
</gene>
<proteinExistence type="predicted"/>
<evidence type="ECO:0000313" key="1">
    <source>
        <dbReference type="EMBL" id="CAB1433364.1"/>
    </source>
</evidence>
<organism evidence="1 2">
    <name type="scientific">Pleuronectes platessa</name>
    <name type="common">European plaice</name>
    <dbReference type="NCBI Taxonomy" id="8262"/>
    <lineage>
        <taxon>Eukaryota</taxon>
        <taxon>Metazoa</taxon>
        <taxon>Chordata</taxon>
        <taxon>Craniata</taxon>
        <taxon>Vertebrata</taxon>
        <taxon>Euteleostomi</taxon>
        <taxon>Actinopterygii</taxon>
        <taxon>Neopterygii</taxon>
        <taxon>Teleostei</taxon>
        <taxon>Neoteleostei</taxon>
        <taxon>Acanthomorphata</taxon>
        <taxon>Carangaria</taxon>
        <taxon>Pleuronectiformes</taxon>
        <taxon>Pleuronectoidei</taxon>
        <taxon>Pleuronectidae</taxon>
        <taxon>Pleuronectes</taxon>
    </lineage>
</organism>
<accession>A0A9N7UN58</accession>
<protein>
    <submittedName>
        <fullName evidence="1">Uncharacterized protein</fullName>
    </submittedName>
</protein>
<sequence length="139" mass="14795">MGGSVGEFEFQSLSRNLSPTDTSGKTCNCCINSFNAPTALVNKTIHWPDSLQLPSLNSCSVPITHWASRAVLTTDTSRRKPPKLHRDHLTASQTAVLGLRGAQTGSFMGPVNALHTGAIVVTCRDRSREAPRGGPPLGT</sequence>
<keyword evidence="2" id="KW-1185">Reference proteome</keyword>